<dbReference type="InterPro" id="IPR011333">
    <property type="entry name" value="SKP1/BTB/POZ_sf"/>
</dbReference>
<reference evidence="1" key="1">
    <citation type="submission" date="2022-09" db="EMBL/GenBank/DDBJ databases">
        <title>Fusarium specimens isolated from Avocado Roots.</title>
        <authorList>
            <person name="Stajich J."/>
            <person name="Roper C."/>
            <person name="Heimlech-Rivalta G."/>
        </authorList>
    </citation>
    <scope>NUCLEOTIDE SEQUENCE</scope>
    <source>
        <strain evidence="1">CF00136</strain>
    </source>
</reference>
<dbReference type="Proteomes" id="UP001152049">
    <property type="component" value="Unassembled WGS sequence"/>
</dbReference>
<name>A0A9W8RWI8_9HYPO</name>
<dbReference type="EMBL" id="JAOQAZ010000017">
    <property type="protein sequence ID" value="KAJ4257343.1"/>
    <property type="molecule type" value="Genomic_DNA"/>
</dbReference>
<dbReference type="CDD" id="cd18186">
    <property type="entry name" value="BTB_POZ_ZBTB_KLHL-like"/>
    <property type="match status" value="1"/>
</dbReference>
<sequence>MSDGNITEASGQALAEMEVSSEKAEATTVGVQLGDANAIRDSSEATTEAQASDHVPDVYEIVPDGDLILLVGRRRTKIQLTRHLLCKASPVLLDLLAGSNIIGSGAPRQDTPYVFELPDDDPVAFRIAFDILYVPSFTTHSLIPEEVHAVIALAAKYEMTESFVYAAAYWFRHSSPNTLDSMYGPGECWHLMMAAYWMRSSTDFFDFSARLVAETSDPLVQYVSRKEHTLLELRICCKKISIPTDASCLTWPDIQWRSMNAGVPLNVRDGTIAKFIWASI</sequence>
<comment type="caution">
    <text evidence="1">The sequence shown here is derived from an EMBL/GenBank/DDBJ whole genome shotgun (WGS) entry which is preliminary data.</text>
</comment>
<evidence type="ECO:0000313" key="2">
    <source>
        <dbReference type="Proteomes" id="UP001152049"/>
    </source>
</evidence>
<evidence type="ECO:0008006" key="3">
    <source>
        <dbReference type="Google" id="ProtNLM"/>
    </source>
</evidence>
<accession>A0A9W8RWI8</accession>
<dbReference type="OrthoDB" id="5275938at2759"/>
<gene>
    <name evidence="1" type="ORF">NW762_008461</name>
</gene>
<protein>
    <recommendedName>
        <fullName evidence="3">BTB domain-containing protein</fullName>
    </recommendedName>
</protein>
<evidence type="ECO:0000313" key="1">
    <source>
        <dbReference type="EMBL" id="KAJ4257343.1"/>
    </source>
</evidence>
<proteinExistence type="predicted"/>
<dbReference type="Gene3D" id="3.30.710.10">
    <property type="entry name" value="Potassium Channel Kv1.1, Chain A"/>
    <property type="match status" value="1"/>
</dbReference>
<keyword evidence="2" id="KW-1185">Reference proteome</keyword>
<dbReference type="AlphaFoldDB" id="A0A9W8RWI8"/>
<organism evidence="1 2">
    <name type="scientific">Fusarium torreyae</name>
    <dbReference type="NCBI Taxonomy" id="1237075"/>
    <lineage>
        <taxon>Eukaryota</taxon>
        <taxon>Fungi</taxon>
        <taxon>Dikarya</taxon>
        <taxon>Ascomycota</taxon>
        <taxon>Pezizomycotina</taxon>
        <taxon>Sordariomycetes</taxon>
        <taxon>Hypocreomycetidae</taxon>
        <taxon>Hypocreales</taxon>
        <taxon>Nectriaceae</taxon>
        <taxon>Fusarium</taxon>
    </lineage>
</organism>